<name>A0A6J4QG55_9RHOB</name>
<dbReference type="PANTHER" id="PTHR44591:SF3">
    <property type="entry name" value="RESPONSE REGULATORY DOMAIN-CONTAINING PROTEIN"/>
    <property type="match status" value="1"/>
</dbReference>
<evidence type="ECO:0000259" key="3">
    <source>
        <dbReference type="PROSITE" id="PS50110"/>
    </source>
</evidence>
<accession>A0A6J4QG55</accession>
<dbReference type="SMART" id="SM00448">
    <property type="entry name" value="REC"/>
    <property type="match status" value="1"/>
</dbReference>
<dbReference type="CDD" id="cd17574">
    <property type="entry name" value="REC_OmpR"/>
    <property type="match status" value="1"/>
</dbReference>
<feature type="modified residue" description="4-aspartylphosphate" evidence="2">
    <location>
        <position position="53"/>
    </location>
</feature>
<feature type="domain" description="Response regulatory" evidence="3">
    <location>
        <begin position="4"/>
        <end position="120"/>
    </location>
</feature>
<dbReference type="InterPro" id="IPR001789">
    <property type="entry name" value="Sig_transdc_resp-reg_receiver"/>
</dbReference>
<dbReference type="PANTHER" id="PTHR44591">
    <property type="entry name" value="STRESS RESPONSE REGULATOR PROTEIN 1"/>
    <property type="match status" value="1"/>
</dbReference>
<dbReference type="GO" id="GO:0000160">
    <property type="term" value="P:phosphorelay signal transduction system"/>
    <property type="evidence" value="ECO:0007669"/>
    <property type="project" value="InterPro"/>
</dbReference>
<dbReference type="PROSITE" id="PS50110">
    <property type="entry name" value="RESPONSE_REGULATORY"/>
    <property type="match status" value="1"/>
</dbReference>
<dbReference type="SUPFAM" id="SSF52172">
    <property type="entry name" value="CheY-like"/>
    <property type="match status" value="1"/>
</dbReference>
<dbReference type="Pfam" id="PF00072">
    <property type="entry name" value="Response_reg"/>
    <property type="match status" value="1"/>
</dbReference>
<dbReference type="Gene3D" id="3.40.50.2300">
    <property type="match status" value="1"/>
</dbReference>
<dbReference type="InterPro" id="IPR050595">
    <property type="entry name" value="Bact_response_regulator"/>
</dbReference>
<gene>
    <name evidence="4" type="ORF">AVDCRST_MAG15-3397</name>
</gene>
<proteinExistence type="predicted"/>
<dbReference type="EMBL" id="CADCUU010000504">
    <property type="protein sequence ID" value="CAA9439043.1"/>
    <property type="molecule type" value="Genomic_DNA"/>
</dbReference>
<organism evidence="4">
    <name type="scientific">uncultured Rubellimicrobium sp</name>
    <dbReference type="NCBI Taxonomy" id="543078"/>
    <lineage>
        <taxon>Bacteria</taxon>
        <taxon>Pseudomonadati</taxon>
        <taxon>Pseudomonadota</taxon>
        <taxon>Alphaproteobacteria</taxon>
        <taxon>Rhodobacterales</taxon>
        <taxon>Roseobacteraceae</taxon>
        <taxon>Rubellimicrobium</taxon>
        <taxon>environmental samples</taxon>
    </lineage>
</organism>
<protein>
    <submittedName>
        <fullName evidence="4">Response regulator</fullName>
    </submittedName>
</protein>
<sequence>MGRRLLLIEDEPNIIEALSFILTRAGWTVHTHSDGATAAARVRTGHPEVVILDAMLPGRSGFDILRDLRADPATVAIPILMLTARGQEKDRELALRLGATQFMTKPFANAEVVAEVGRLAGD</sequence>
<keyword evidence="1 2" id="KW-0597">Phosphoprotein</keyword>
<evidence type="ECO:0000313" key="4">
    <source>
        <dbReference type="EMBL" id="CAA9439043.1"/>
    </source>
</evidence>
<dbReference type="InterPro" id="IPR011006">
    <property type="entry name" value="CheY-like_superfamily"/>
</dbReference>
<evidence type="ECO:0000256" key="1">
    <source>
        <dbReference type="ARBA" id="ARBA00022553"/>
    </source>
</evidence>
<evidence type="ECO:0000256" key="2">
    <source>
        <dbReference type="PROSITE-ProRule" id="PRU00169"/>
    </source>
</evidence>
<dbReference type="AlphaFoldDB" id="A0A6J4QG55"/>
<reference evidence="4" key="1">
    <citation type="submission" date="2020-02" db="EMBL/GenBank/DDBJ databases">
        <authorList>
            <person name="Meier V. D."/>
        </authorList>
    </citation>
    <scope>NUCLEOTIDE SEQUENCE</scope>
    <source>
        <strain evidence="4">AVDCRST_MAG15</strain>
    </source>
</reference>